<keyword evidence="2" id="KW-1185">Reference proteome</keyword>
<comment type="caution">
    <text evidence="1">The sequence shown here is derived from an EMBL/GenBank/DDBJ whole genome shotgun (WGS) entry which is preliminary data.</text>
</comment>
<organism evidence="1 2">
    <name type="scientific">Auriscalpium vulgare</name>
    <dbReference type="NCBI Taxonomy" id="40419"/>
    <lineage>
        <taxon>Eukaryota</taxon>
        <taxon>Fungi</taxon>
        <taxon>Dikarya</taxon>
        <taxon>Basidiomycota</taxon>
        <taxon>Agaricomycotina</taxon>
        <taxon>Agaricomycetes</taxon>
        <taxon>Russulales</taxon>
        <taxon>Auriscalpiaceae</taxon>
        <taxon>Auriscalpium</taxon>
    </lineage>
</organism>
<proteinExistence type="predicted"/>
<protein>
    <submittedName>
        <fullName evidence="1">Uncharacterized protein</fullName>
    </submittedName>
</protein>
<dbReference type="Proteomes" id="UP000814033">
    <property type="component" value="Unassembled WGS sequence"/>
</dbReference>
<accession>A0ACB8SDI0</accession>
<gene>
    <name evidence="1" type="ORF">FA95DRAFT_1529800</name>
</gene>
<dbReference type="EMBL" id="MU275838">
    <property type="protein sequence ID" value="KAI0053976.1"/>
    <property type="molecule type" value="Genomic_DNA"/>
</dbReference>
<evidence type="ECO:0000313" key="2">
    <source>
        <dbReference type="Proteomes" id="UP000814033"/>
    </source>
</evidence>
<reference evidence="1" key="1">
    <citation type="submission" date="2021-02" db="EMBL/GenBank/DDBJ databases">
        <authorList>
            <consortium name="DOE Joint Genome Institute"/>
            <person name="Ahrendt S."/>
            <person name="Looney B.P."/>
            <person name="Miyauchi S."/>
            <person name="Morin E."/>
            <person name="Drula E."/>
            <person name="Courty P.E."/>
            <person name="Chicoki N."/>
            <person name="Fauchery L."/>
            <person name="Kohler A."/>
            <person name="Kuo A."/>
            <person name="Labutti K."/>
            <person name="Pangilinan J."/>
            <person name="Lipzen A."/>
            <person name="Riley R."/>
            <person name="Andreopoulos W."/>
            <person name="He G."/>
            <person name="Johnson J."/>
            <person name="Barry K.W."/>
            <person name="Grigoriev I.V."/>
            <person name="Nagy L."/>
            <person name="Hibbett D."/>
            <person name="Henrissat B."/>
            <person name="Matheny P.B."/>
            <person name="Labbe J."/>
            <person name="Martin F."/>
        </authorList>
    </citation>
    <scope>NUCLEOTIDE SEQUENCE</scope>
    <source>
        <strain evidence="1">FP105234-sp</strain>
    </source>
</reference>
<name>A0ACB8SDI0_9AGAM</name>
<evidence type="ECO:0000313" key="1">
    <source>
        <dbReference type="EMBL" id="KAI0053976.1"/>
    </source>
</evidence>
<reference evidence="1" key="2">
    <citation type="journal article" date="2022" name="New Phytol.">
        <title>Evolutionary transition to the ectomycorrhizal habit in the genomes of a hyperdiverse lineage of mushroom-forming fungi.</title>
        <authorList>
            <person name="Looney B."/>
            <person name="Miyauchi S."/>
            <person name="Morin E."/>
            <person name="Drula E."/>
            <person name="Courty P.E."/>
            <person name="Kohler A."/>
            <person name="Kuo A."/>
            <person name="LaButti K."/>
            <person name="Pangilinan J."/>
            <person name="Lipzen A."/>
            <person name="Riley R."/>
            <person name="Andreopoulos W."/>
            <person name="He G."/>
            <person name="Johnson J."/>
            <person name="Nolan M."/>
            <person name="Tritt A."/>
            <person name="Barry K.W."/>
            <person name="Grigoriev I.V."/>
            <person name="Nagy L.G."/>
            <person name="Hibbett D."/>
            <person name="Henrissat B."/>
            <person name="Matheny P.B."/>
            <person name="Labbe J."/>
            <person name="Martin F.M."/>
        </authorList>
    </citation>
    <scope>NUCLEOTIDE SEQUENCE</scope>
    <source>
        <strain evidence="1">FP105234-sp</strain>
    </source>
</reference>
<sequence length="710" mass="78698">MKHAHSTQPDPQTEKPRAPSEPRKEKRKKRREAEPREDNADREENAEAGPGPSTLASKTKKRNKGSKSGTATPLAGPGAQSAPPAPTFDQNTDFIPFDFADEPDEAEEPARPGDADALERRRENGKADRRERDGDSGKGKARVREPEPERDRGGDRGRKRKSGEYDRDDGYDNKKQRLDAASRKAPWVANVDWESSANVAELLHRETEAFVQYVSPTQEEDEIRALIVDMISQAVSKNFPDAKVHPFGSFETKLYLPLGDIDLVVLSKSMEYSDRVTVLHALANTVKRAGITDKVTIIAKAKVPIIKFITTHGRFAVDISINQANGVEAGKMVKGFLAEMPALRTLVMVTKAFLSQRSMNEVFSGGLGSYSIVCLAVSFLQMHPKIRRGEIDPMRNLGVLVMEFFELYGLYFNYQEVGISLRDGGTYYSKTARGWSDYQKSSLLSIEDPGDPSNDVSRGSYNIARVRQTFAGAHGIMTAAAYMQAGVLHSRRSGRSVNLRGYTDPADMSILSSVLGVTQETLNRRRLVQELYDKRVLHRFLGVPQKDSETRTRAGKAVGKNAPINVSAMKSVIELEDDSDLERPAKKNSNSRQHEVIDVDSGDEEESRYTIPPKRRRTGDASDARTVYTTDDDDDYASDRDVILHTLDNLTGYDDDEAEVEGRSSGSEAGEVKETAKPGEKLKNGGPVKIDRKRAFWAAKGGRSRTPQSD</sequence>